<keyword evidence="4" id="KW-1003">Cell membrane</keyword>
<reference evidence="18" key="2">
    <citation type="submission" date="2017-04" db="EMBL/GenBank/DDBJ databases">
        <title>Function of individual gut microbiota members based on whole genome sequencing of pure cultures obtained from chicken caecum.</title>
        <authorList>
            <person name="Medvecky M."/>
            <person name="Cejkova D."/>
            <person name="Polansky O."/>
            <person name="Karasova D."/>
            <person name="Kubasova T."/>
            <person name="Cizek A."/>
            <person name="Rychlik I."/>
        </authorList>
    </citation>
    <scope>NUCLEOTIDE SEQUENCE [LARGE SCALE GENOMIC DNA]</scope>
    <source>
        <strain evidence="18">An175</strain>
    </source>
</reference>
<keyword evidence="14" id="KW-0282">Flagellum</keyword>
<keyword evidence="14" id="KW-0969">Cilium</keyword>
<evidence type="ECO:0000313" key="14">
    <source>
        <dbReference type="EMBL" id="CUP51587.1"/>
    </source>
</evidence>
<evidence type="ECO:0000313" key="18">
    <source>
        <dbReference type="Proteomes" id="UP000196386"/>
    </source>
</evidence>
<proteinExistence type="inferred from homology"/>
<evidence type="ECO:0000259" key="12">
    <source>
        <dbReference type="Pfam" id="PF01514"/>
    </source>
</evidence>
<feature type="region of interest" description="Disordered" evidence="10">
    <location>
        <begin position="318"/>
        <end position="337"/>
    </location>
</feature>
<keyword evidence="6 11" id="KW-1133">Transmembrane helix</keyword>
<accession>A0A174NXM0</accession>
<dbReference type="AlphaFoldDB" id="A0A174NXM0"/>
<dbReference type="Proteomes" id="UP000095765">
    <property type="component" value="Unassembled WGS sequence"/>
</dbReference>
<dbReference type="EMBL" id="QVME01000001">
    <property type="protein sequence ID" value="RGE70197.1"/>
    <property type="molecule type" value="Genomic_DNA"/>
</dbReference>
<dbReference type="Pfam" id="PF08345">
    <property type="entry name" value="YscJ_FliF_C"/>
    <property type="match status" value="1"/>
</dbReference>
<comment type="similarity">
    <text evidence="3">Belongs to the FliF family.</text>
</comment>
<dbReference type="Proteomes" id="UP000196386">
    <property type="component" value="Unassembled WGS sequence"/>
</dbReference>
<evidence type="ECO:0000313" key="19">
    <source>
        <dbReference type="Proteomes" id="UP000260828"/>
    </source>
</evidence>
<feature type="coiled-coil region" evidence="9">
    <location>
        <begin position="452"/>
        <end position="487"/>
    </location>
</feature>
<reference evidence="14 17" key="1">
    <citation type="submission" date="2015-09" db="EMBL/GenBank/DDBJ databases">
        <authorList>
            <consortium name="Pathogen Informatics"/>
        </authorList>
    </citation>
    <scope>NUCLEOTIDE SEQUENCE [LARGE SCALE GENOMIC DNA]</scope>
    <source>
        <strain evidence="14 17">2789STDY5834939</strain>
    </source>
</reference>
<dbReference type="GO" id="GO:0071973">
    <property type="term" value="P:bacterial-type flagellum-dependent cell motility"/>
    <property type="evidence" value="ECO:0007669"/>
    <property type="project" value="InterPro"/>
</dbReference>
<dbReference type="Gene3D" id="3.30.300.30">
    <property type="match status" value="1"/>
</dbReference>
<evidence type="ECO:0000313" key="15">
    <source>
        <dbReference type="EMBL" id="OUP70373.1"/>
    </source>
</evidence>
<dbReference type="GO" id="GO:0003774">
    <property type="term" value="F:cytoskeletal motor activity"/>
    <property type="evidence" value="ECO:0007669"/>
    <property type="project" value="InterPro"/>
</dbReference>
<dbReference type="RefSeq" id="WP_006874857.1">
    <property type="nucleotide sequence ID" value="NZ_CABIWA010000003.1"/>
</dbReference>
<evidence type="ECO:0000256" key="4">
    <source>
        <dbReference type="ARBA" id="ARBA00022475"/>
    </source>
</evidence>
<dbReference type="PRINTS" id="PR01009">
    <property type="entry name" value="FLGMRINGFLIF"/>
</dbReference>
<dbReference type="PANTHER" id="PTHR30046:SF0">
    <property type="entry name" value="FLAGELLAR M-RING PROTEIN"/>
    <property type="match status" value="1"/>
</dbReference>
<feature type="domain" description="Flagellar M-ring N-terminal" evidence="12">
    <location>
        <begin position="51"/>
        <end position="218"/>
    </location>
</feature>
<gene>
    <name evidence="14" type="primary">fliF</name>
    <name evidence="15" type="ORF">B5F11_05030</name>
    <name evidence="16" type="ORF">DXC40_03875</name>
    <name evidence="14" type="ORF">ERS852551_01034</name>
</gene>
<organism evidence="14 17">
    <name type="scientific">Anaerotruncus colihominis</name>
    <dbReference type="NCBI Taxonomy" id="169435"/>
    <lineage>
        <taxon>Bacteria</taxon>
        <taxon>Bacillati</taxon>
        <taxon>Bacillota</taxon>
        <taxon>Clostridia</taxon>
        <taxon>Eubacteriales</taxon>
        <taxon>Oscillospiraceae</taxon>
        <taxon>Anaerotruncus</taxon>
    </lineage>
</organism>
<evidence type="ECO:0000256" key="2">
    <source>
        <dbReference type="ARBA" id="ARBA00004651"/>
    </source>
</evidence>
<dbReference type="PANTHER" id="PTHR30046">
    <property type="entry name" value="FLAGELLAR M-RING PROTEIN"/>
    <property type="match status" value="1"/>
</dbReference>
<keyword evidence="9" id="KW-0175">Coiled coil</keyword>
<reference evidence="16 19" key="4">
    <citation type="submission" date="2018-08" db="EMBL/GenBank/DDBJ databases">
        <title>A genome reference for cultivated species of the human gut microbiota.</title>
        <authorList>
            <person name="Zou Y."/>
            <person name="Xue W."/>
            <person name="Luo G."/>
        </authorList>
    </citation>
    <scope>NUCLEOTIDE SEQUENCE [LARGE SCALE GENOMIC DNA]</scope>
    <source>
        <strain evidence="16 19">TF05-12AC</strain>
    </source>
</reference>
<dbReference type="InterPro" id="IPR043427">
    <property type="entry name" value="YscJ/FliF"/>
</dbReference>
<evidence type="ECO:0000256" key="5">
    <source>
        <dbReference type="ARBA" id="ARBA00022692"/>
    </source>
</evidence>
<evidence type="ECO:0000256" key="11">
    <source>
        <dbReference type="SAM" id="Phobius"/>
    </source>
</evidence>
<dbReference type="InterPro" id="IPR013556">
    <property type="entry name" value="Flag_M-ring_C"/>
</dbReference>
<keyword evidence="8" id="KW-0975">Bacterial flagellum</keyword>
<feature type="transmembrane region" description="Helical" evidence="11">
    <location>
        <begin position="428"/>
        <end position="451"/>
    </location>
</feature>
<evidence type="ECO:0000256" key="3">
    <source>
        <dbReference type="ARBA" id="ARBA00007971"/>
    </source>
</evidence>
<dbReference type="Proteomes" id="UP000260828">
    <property type="component" value="Unassembled WGS sequence"/>
</dbReference>
<sequence>MNEKIKDGVTKVKTFWTGLPRKKKIIFTSSAAGIVVIAAVVALILNRPSGNQVLFPDMTREESQQVYAKLQDMGVQAEINRDGQVVVPTEDWDNAIFEMAAQGYPKSEPNYDFFLSNSGWTKSEFEQRQVLKMQAEDRMRQILMGQDGIESADVSFSIPETSDYIWDQNNKEESTAAITIKMRKGAELSPERVQAVKNLAAYSIPNLTADNVVVVDAATGVQMEAADDESASMFSDKRLEFERQIARGIEDNIIRILSPRYGVDGVTAVARVELDYDKMKTETRQLTPEDTGKGVMTHFEEQFSQNGQVAAEGLVGEENNTDVPKYPNQVGAGDGTTSDYSNSIDYDIGYVLTQIEKGEPILKSATVGVVVNDSAFDDRKKEELTDLISKSVNIQPENISVTNLDYPEPETQQTGGAGEGDGAAGNSILPIIGVGALLLLLILIPIILLLLRRRKKNKVHAAEQALIDAEKERQAQMEREIAEHKLMLQNEALASKNVKEDAIMQEVRTFAEQNPEITANLISSMLREDD</sequence>
<dbReference type="NCBIfam" id="TIGR00206">
    <property type="entry name" value="fliF"/>
    <property type="match status" value="1"/>
</dbReference>
<dbReference type="GeneID" id="72465038"/>
<name>A0A174NXM0_9FIRM</name>
<evidence type="ECO:0000256" key="10">
    <source>
        <dbReference type="SAM" id="MobiDB-lite"/>
    </source>
</evidence>
<dbReference type="Pfam" id="PF01514">
    <property type="entry name" value="YscJ_FliF"/>
    <property type="match status" value="1"/>
</dbReference>
<evidence type="ECO:0000256" key="9">
    <source>
        <dbReference type="SAM" id="Coils"/>
    </source>
</evidence>
<evidence type="ECO:0000259" key="13">
    <source>
        <dbReference type="Pfam" id="PF08345"/>
    </source>
</evidence>
<dbReference type="GO" id="GO:0009431">
    <property type="term" value="C:bacterial-type flagellum basal body, MS ring"/>
    <property type="evidence" value="ECO:0007669"/>
    <property type="project" value="InterPro"/>
</dbReference>
<evidence type="ECO:0000313" key="16">
    <source>
        <dbReference type="EMBL" id="RGE70197.1"/>
    </source>
</evidence>
<keyword evidence="5 11" id="KW-0812">Transmembrane</keyword>
<dbReference type="InterPro" id="IPR006182">
    <property type="entry name" value="FliF_N_dom"/>
</dbReference>
<dbReference type="InterPro" id="IPR000067">
    <property type="entry name" value="FlgMring_FliF"/>
</dbReference>
<evidence type="ECO:0000256" key="1">
    <source>
        <dbReference type="ARBA" id="ARBA00004117"/>
    </source>
</evidence>
<evidence type="ECO:0000313" key="17">
    <source>
        <dbReference type="Proteomes" id="UP000095765"/>
    </source>
</evidence>
<dbReference type="OrthoDB" id="9807026at2"/>
<evidence type="ECO:0000256" key="7">
    <source>
        <dbReference type="ARBA" id="ARBA00023136"/>
    </source>
</evidence>
<dbReference type="GO" id="GO:0005886">
    <property type="term" value="C:plasma membrane"/>
    <property type="evidence" value="ECO:0007669"/>
    <property type="project" value="UniProtKB-SubCell"/>
</dbReference>
<reference evidence="15" key="3">
    <citation type="journal article" date="2018" name="BMC Genomics">
        <title>Whole genome sequencing and function prediction of 133 gut anaerobes isolated from chicken caecum in pure cultures.</title>
        <authorList>
            <person name="Medvecky M."/>
            <person name="Cejkova D."/>
            <person name="Polansky O."/>
            <person name="Karasova D."/>
            <person name="Kubasova T."/>
            <person name="Cizek A."/>
            <person name="Rychlik I."/>
        </authorList>
    </citation>
    <scope>NUCLEOTIDE SEQUENCE</scope>
    <source>
        <strain evidence="15">An175</strain>
    </source>
</reference>
<protein>
    <submittedName>
        <fullName evidence="14 15">Flagellar M-ring protein</fullName>
    </submittedName>
</protein>
<dbReference type="EMBL" id="NFKP01000004">
    <property type="protein sequence ID" value="OUP70373.1"/>
    <property type="molecule type" value="Genomic_DNA"/>
</dbReference>
<feature type="domain" description="Flagellar M-ring C-terminal" evidence="13">
    <location>
        <begin position="257"/>
        <end position="403"/>
    </location>
</feature>
<dbReference type="EMBL" id="CZBE01000006">
    <property type="protein sequence ID" value="CUP51587.1"/>
    <property type="molecule type" value="Genomic_DNA"/>
</dbReference>
<evidence type="ECO:0000256" key="8">
    <source>
        <dbReference type="ARBA" id="ARBA00023143"/>
    </source>
</evidence>
<dbReference type="InterPro" id="IPR045851">
    <property type="entry name" value="AMP-bd_C_sf"/>
</dbReference>
<keyword evidence="7 11" id="KW-0472">Membrane</keyword>
<feature type="transmembrane region" description="Helical" evidence="11">
    <location>
        <begin position="25"/>
        <end position="45"/>
    </location>
</feature>
<comment type="subcellular location">
    <subcellularLocation>
        <location evidence="1">Bacterial flagellum basal body</location>
    </subcellularLocation>
    <subcellularLocation>
        <location evidence="2">Cell membrane</location>
        <topology evidence="2">Multi-pass membrane protein</topology>
    </subcellularLocation>
</comment>
<evidence type="ECO:0000256" key="6">
    <source>
        <dbReference type="ARBA" id="ARBA00022989"/>
    </source>
</evidence>
<keyword evidence="14" id="KW-0966">Cell projection</keyword>